<evidence type="ECO:0000256" key="1">
    <source>
        <dbReference type="SAM" id="Phobius"/>
    </source>
</evidence>
<gene>
    <name evidence="2" type="ORF">RND15_07340</name>
</gene>
<accession>A0ABU2XBP0</accession>
<keyword evidence="3" id="KW-1185">Reference proteome</keyword>
<protein>
    <submittedName>
        <fullName evidence="2">Uncharacterized protein</fullName>
    </submittedName>
</protein>
<keyword evidence="1" id="KW-1133">Transmembrane helix</keyword>
<dbReference type="EMBL" id="JAVRFD010000002">
    <property type="protein sequence ID" value="MDT0542530.1"/>
    <property type="molecule type" value="Genomic_DNA"/>
</dbReference>
<evidence type="ECO:0000313" key="2">
    <source>
        <dbReference type="EMBL" id="MDT0542530.1"/>
    </source>
</evidence>
<keyword evidence="1" id="KW-0812">Transmembrane</keyword>
<feature type="transmembrane region" description="Helical" evidence="1">
    <location>
        <begin position="57"/>
        <end position="76"/>
    </location>
</feature>
<proteinExistence type="predicted"/>
<dbReference type="Proteomes" id="UP001180754">
    <property type="component" value="Unassembled WGS sequence"/>
</dbReference>
<evidence type="ECO:0000313" key="3">
    <source>
        <dbReference type="Proteomes" id="UP001180754"/>
    </source>
</evidence>
<keyword evidence="1" id="KW-0472">Membrane</keyword>
<sequence length="316" mass="34107">MNRESWYVESEHGIDPDRETGAVAGRLAAIADEVTIGPAPYPDVVRDGRRRRTRRRAAATALAVTAVLVAGGVSLGDFGGSGQGGTATAAAAPVSAPGALHPVTTVVSKGKTDGKRWEVSVTVYGPARTKEEAHRQYDLAMRRGDAYPILDDRWEGKYPKNLRIGVTWFSTRVTEGTGKPRTMADWVSPKPGKGETLLGGSYQHQGAGAAPVGLAWLAPKVERVVVHWKGGSTDEPKISSVKGTDVRWIVSERPAAGVPDDFIDLYDDKGKRTRLGPAIRLEDVKKQTRRAAVKKEQLKALTKTGRETPVKITELR</sequence>
<dbReference type="RefSeq" id="WP_311722861.1">
    <property type="nucleotide sequence ID" value="NZ_JAVRFD010000002.1"/>
</dbReference>
<comment type="caution">
    <text evidence="2">The sequence shown here is derived from an EMBL/GenBank/DDBJ whole genome shotgun (WGS) entry which is preliminary data.</text>
</comment>
<name>A0ABU2XBP0_9ACTN</name>
<reference evidence="2" key="1">
    <citation type="submission" date="2024-05" db="EMBL/GenBank/DDBJ databases">
        <title>30 novel species of actinomycetes from the DSMZ collection.</title>
        <authorList>
            <person name="Nouioui I."/>
        </authorList>
    </citation>
    <scope>NUCLEOTIDE SEQUENCE</scope>
    <source>
        <strain evidence="2">DSM 41529</strain>
    </source>
</reference>
<organism evidence="2 3">
    <name type="scientific">Streptomyces lonegramiae</name>
    <dbReference type="NCBI Taxonomy" id="3075524"/>
    <lineage>
        <taxon>Bacteria</taxon>
        <taxon>Bacillati</taxon>
        <taxon>Actinomycetota</taxon>
        <taxon>Actinomycetes</taxon>
        <taxon>Kitasatosporales</taxon>
        <taxon>Streptomycetaceae</taxon>
        <taxon>Streptomyces</taxon>
    </lineage>
</organism>